<reference evidence="8 9" key="1">
    <citation type="journal article" name="Front. Microbiol.">
        <title>Sugar Metabolism of the First Thermophilic Planctomycete Thermogutta terrifontis: Comparative Genomic and Transcriptomic Approaches.</title>
        <authorList>
            <person name="Elcheninov A.G."/>
            <person name="Menzel P."/>
            <person name="Gudbergsdottir S.R."/>
            <person name="Slesarev A.I."/>
            <person name="Kadnikov V.V."/>
            <person name="Krogh A."/>
            <person name="Bonch-Osmolovskaya E.A."/>
            <person name="Peng X."/>
            <person name="Kublanov I.V."/>
        </authorList>
    </citation>
    <scope>NUCLEOTIDE SEQUENCE [LARGE SCALE GENOMIC DNA]</scope>
    <source>
        <strain evidence="8 9">R1</strain>
    </source>
</reference>
<dbReference type="PANTHER" id="PTHR30349">
    <property type="entry name" value="PHAGE INTEGRASE-RELATED"/>
    <property type="match status" value="1"/>
</dbReference>
<dbReference type="Gene3D" id="1.10.150.130">
    <property type="match status" value="1"/>
</dbReference>
<evidence type="ECO:0000259" key="7">
    <source>
        <dbReference type="PROSITE" id="PS51900"/>
    </source>
</evidence>
<sequence>MSASKKGYRIFWVDGDKRRSLSLGKISKRSAERFLTYFERLLEARRLGLTLDPETQRWLDSLDADLLNRLASCGLAEAKQRASLKQYLEDWLKIHEHYPTGTRDAWSRSIADLLAFFGAEKRIADITPAEAEHYRQWLRDVRRLSDSTIAKRLGHVKRFFTHAVRLKLIAENPFRWVTHRISETKRKWRYVSAEEIDRVLAVCPNAYWRLLVVLCRYAGLRCPSEHFALRWSHIHFDEGYFVIEAPKTGVRRCPLFAPVRKALQEVWDQVTADGELPGDSYIFPESWRKRAMTPRGFRNANLRVPFTKILKRAGIEPWPDIFHALRKSCETDLVHQFPLPHVAKWLGNSSIIAYRHYIDVTENSLRDAAERAWATPTSGLDAHEAWK</sequence>
<evidence type="ECO:0000313" key="8">
    <source>
        <dbReference type="EMBL" id="ASV74348.1"/>
    </source>
</evidence>
<feature type="domain" description="Core-binding (CB)" evidence="7">
    <location>
        <begin position="82"/>
        <end position="164"/>
    </location>
</feature>
<keyword evidence="2" id="KW-0229">DNA integration</keyword>
<evidence type="ECO:0000256" key="4">
    <source>
        <dbReference type="ARBA" id="ARBA00023172"/>
    </source>
</evidence>
<dbReference type="InterPro" id="IPR011010">
    <property type="entry name" value="DNA_brk_join_enz"/>
</dbReference>
<dbReference type="Pfam" id="PF00589">
    <property type="entry name" value="Phage_integrase"/>
    <property type="match status" value="1"/>
</dbReference>
<organism evidence="8 9">
    <name type="scientific">Thermogutta terrifontis</name>
    <dbReference type="NCBI Taxonomy" id="1331910"/>
    <lineage>
        <taxon>Bacteria</taxon>
        <taxon>Pseudomonadati</taxon>
        <taxon>Planctomycetota</taxon>
        <taxon>Planctomycetia</taxon>
        <taxon>Pirellulales</taxon>
        <taxon>Thermoguttaceae</taxon>
        <taxon>Thermogutta</taxon>
    </lineage>
</organism>
<dbReference type="InterPro" id="IPR010998">
    <property type="entry name" value="Integrase_recombinase_N"/>
</dbReference>
<evidence type="ECO:0000256" key="1">
    <source>
        <dbReference type="ARBA" id="ARBA00008857"/>
    </source>
</evidence>
<evidence type="ECO:0000256" key="5">
    <source>
        <dbReference type="PROSITE-ProRule" id="PRU01248"/>
    </source>
</evidence>
<evidence type="ECO:0000313" key="9">
    <source>
        <dbReference type="Proteomes" id="UP000215086"/>
    </source>
</evidence>
<keyword evidence="9" id="KW-1185">Reference proteome</keyword>
<dbReference type="GO" id="GO:0003677">
    <property type="term" value="F:DNA binding"/>
    <property type="evidence" value="ECO:0007669"/>
    <property type="project" value="UniProtKB-UniRule"/>
</dbReference>
<dbReference type="InterPro" id="IPR050090">
    <property type="entry name" value="Tyrosine_recombinase_XerCD"/>
</dbReference>
<proteinExistence type="inferred from homology"/>
<keyword evidence="3 5" id="KW-0238">DNA-binding</keyword>
<dbReference type="PROSITE" id="PS51900">
    <property type="entry name" value="CB"/>
    <property type="match status" value="1"/>
</dbReference>
<dbReference type="Proteomes" id="UP000215086">
    <property type="component" value="Chromosome"/>
</dbReference>
<evidence type="ECO:0008006" key="10">
    <source>
        <dbReference type="Google" id="ProtNLM"/>
    </source>
</evidence>
<dbReference type="Gene3D" id="1.10.443.10">
    <property type="entry name" value="Intergrase catalytic core"/>
    <property type="match status" value="1"/>
</dbReference>
<dbReference type="InterPro" id="IPR002104">
    <property type="entry name" value="Integrase_catalytic"/>
</dbReference>
<dbReference type="GO" id="GO:0006310">
    <property type="term" value="P:DNA recombination"/>
    <property type="evidence" value="ECO:0007669"/>
    <property type="project" value="UniProtKB-KW"/>
</dbReference>
<evidence type="ECO:0000259" key="6">
    <source>
        <dbReference type="PROSITE" id="PS51898"/>
    </source>
</evidence>
<name>A0A286REH0_9BACT</name>
<dbReference type="SUPFAM" id="SSF56349">
    <property type="entry name" value="DNA breaking-rejoining enzymes"/>
    <property type="match status" value="1"/>
</dbReference>
<dbReference type="AlphaFoldDB" id="A0A286REH0"/>
<dbReference type="Pfam" id="PF13495">
    <property type="entry name" value="Phage_int_SAM_4"/>
    <property type="match status" value="1"/>
</dbReference>
<evidence type="ECO:0000256" key="2">
    <source>
        <dbReference type="ARBA" id="ARBA00022908"/>
    </source>
</evidence>
<comment type="similarity">
    <text evidence="1">Belongs to the 'phage' integrase family.</text>
</comment>
<dbReference type="KEGG" id="ttf:THTE_1746"/>
<dbReference type="InterPro" id="IPR004107">
    <property type="entry name" value="Integrase_SAM-like_N"/>
</dbReference>
<gene>
    <name evidence="8" type="ORF">THTE_1746</name>
</gene>
<keyword evidence="4" id="KW-0233">DNA recombination</keyword>
<accession>A0A286REH0</accession>
<dbReference type="InterPro" id="IPR013762">
    <property type="entry name" value="Integrase-like_cat_sf"/>
</dbReference>
<dbReference type="EMBL" id="CP018477">
    <property type="protein sequence ID" value="ASV74348.1"/>
    <property type="molecule type" value="Genomic_DNA"/>
</dbReference>
<dbReference type="PROSITE" id="PS51898">
    <property type="entry name" value="TYR_RECOMBINASE"/>
    <property type="match status" value="1"/>
</dbReference>
<dbReference type="GO" id="GO:0015074">
    <property type="term" value="P:DNA integration"/>
    <property type="evidence" value="ECO:0007669"/>
    <property type="project" value="UniProtKB-KW"/>
</dbReference>
<protein>
    <recommendedName>
        <fullName evidence="10">Integrase</fullName>
    </recommendedName>
</protein>
<evidence type="ECO:0000256" key="3">
    <source>
        <dbReference type="ARBA" id="ARBA00023125"/>
    </source>
</evidence>
<dbReference type="InterPro" id="IPR044068">
    <property type="entry name" value="CB"/>
</dbReference>
<dbReference type="PANTHER" id="PTHR30349:SF41">
    <property type="entry name" value="INTEGRASE_RECOMBINASE PROTEIN MJ0367-RELATED"/>
    <property type="match status" value="1"/>
</dbReference>
<feature type="domain" description="Tyr recombinase" evidence="6">
    <location>
        <begin position="186"/>
        <end position="370"/>
    </location>
</feature>